<evidence type="ECO:0000256" key="7">
    <source>
        <dbReference type="ARBA" id="ARBA00023054"/>
    </source>
</evidence>
<dbReference type="GO" id="GO:0043531">
    <property type="term" value="F:ADP binding"/>
    <property type="evidence" value="ECO:0007669"/>
    <property type="project" value="InterPro"/>
</dbReference>
<protein>
    <submittedName>
        <fullName evidence="12">Putative disease resistance protein RGA1</fullName>
    </submittedName>
</protein>
<dbReference type="InterPro" id="IPR042197">
    <property type="entry name" value="Apaf_helical"/>
</dbReference>
<dbReference type="SUPFAM" id="SSF52540">
    <property type="entry name" value="P-loop containing nucleoside triphosphate hydrolases"/>
    <property type="match status" value="1"/>
</dbReference>
<dbReference type="GO" id="GO:0005524">
    <property type="term" value="F:ATP binding"/>
    <property type="evidence" value="ECO:0007669"/>
    <property type="project" value="UniProtKB-KW"/>
</dbReference>
<comment type="similarity">
    <text evidence="1">Belongs to the disease resistance NB-LRR family.</text>
</comment>
<dbReference type="Pfam" id="PF23598">
    <property type="entry name" value="LRR_14"/>
    <property type="match status" value="1"/>
</dbReference>
<dbReference type="InterPro" id="IPR032675">
    <property type="entry name" value="LRR_dom_sf"/>
</dbReference>
<reference evidence="12" key="1">
    <citation type="submission" date="2015-06" db="UniProtKB">
        <authorList>
            <consortium name="EnsemblPlants"/>
        </authorList>
    </citation>
    <scope>IDENTIFICATION</scope>
</reference>
<dbReference type="GO" id="GO:0051707">
    <property type="term" value="P:response to other organism"/>
    <property type="evidence" value="ECO:0007669"/>
    <property type="project" value="UniProtKB-ARBA"/>
</dbReference>
<sequence>MIEVHTVQSPELNEQEDIHPSISKQNLASTMTMVLDAFASYLGDLLKQVVEEELGTMLGVSGEIDELGDKFQDLKNFLADADRRNINDETVQEWVGQLKRAMYEAADILDLCQLKAMEHGPSTVNAGCFNPLLFCMRNPFHAHEIGTRIKALNQRLDSIKERSAAFNFINLRSYEDHSSHGNLSRETIGDFDQSAVVGDKIEEDTRALVAQIMQTGKKVNDDIMVVAIVGAGGIGKTTLAQKVFNDETIQGEFSKKLWLSVNQNFSDVELLRRAIIEARGDHSSAGNVKAMLHQTLKDTLIGQKTLLVMDDVWDHGAWENVLKIPFINAVASGSRVLITTRDEGVARQMIAIWPYHHVDTLLPEDAWLLLKRQVLSSEIDEDYTDTLKDIGLKIIEKCGYLPLAVKVMGGLLRERGGLRRDWEHVLDDSKWSVTKMPPEINYTVYLSYEYMPSYLKQCFLYYTLLPKSKPYNMDQVVAMWMSEGFLHGNSSDLEELGRNYYKELLSRNLIEPDKFLRTLHIEFANVVSLVESLHQLKHLRYLKLVNTYISVLPGNIGKMKLLQFLDLHGCENLVNLPGSIVKLGQLRLLELPSISVIPRGFHTLTNMRKLNWFRAHMDGEWCSLDELESLSQLRFLTLYELENVSAASCAANARLGDKKHLIRLSLFCTSRLENDGLIKEKGCIPEEEQRRIEKVFNELSPPPSIDNIIIGGYFGKQLPTWMMSASMVPLNNLTYIMFVDLACCTQLPDGLCQLPNLQFFKVDRAPCIRRVGAEFLQVAATPFPRLNEMYLLGMVQWEEWEWEEQVQAMPRLEKLMLRKCKLRHIPTGVATNARALKELFLQDIQHLNYLDGFPTVVELTMLRIPDMERITNLPNLQKLTITDCPKLKVLESMPGLDRLILQDYVMEELPEYMRDIKPRHLQLFCRIWLLSSLAAGQSGPEWDKLSHVEHVKAYACDGNNPRKWYVLYTRRDNCKLDSNISSSTVFEGDTMAAEEERQAAAAVASGPGDGNKEQEAYRLQTAI</sequence>
<dbReference type="Pfam" id="PF00931">
    <property type="entry name" value="NB-ARC"/>
    <property type="match status" value="1"/>
</dbReference>
<evidence type="ECO:0000256" key="1">
    <source>
        <dbReference type="ARBA" id="ARBA00008894"/>
    </source>
</evidence>
<evidence type="ECO:0000259" key="11">
    <source>
        <dbReference type="Pfam" id="PF23598"/>
    </source>
</evidence>
<dbReference type="PANTHER" id="PTHR36766:SF36">
    <property type="entry name" value="AAA+ ATPASE DOMAIN-CONTAINING PROTEIN"/>
    <property type="match status" value="1"/>
</dbReference>
<dbReference type="EnsemblPlants" id="EMT03647">
    <property type="protein sequence ID" value="EMT03647"/>
    <property type="gene ID" value="F775_13926"/>
</dbReference>
<dbReference type="Gene3D" id="1.20.5.4130">
    <property type="match status" value="1"/>
</dbReference>
<dbReference type="AlphaFoldDB" id="R7W5E0"/>
<keyword evidence="7" id="KW-0175">Coiled coil</keyword>
<evidence type="ECO:0000256" key="6">
    <source>
        <dbReference type="ARBA" id="ARBA00022840"/>
    </source>
</evidence>
<evidence type="ECO:0000259" key="10">
    <source>
        <dbReference type="Pfam" id="PF23559"/>
    </source>
</evidence>
<feature type="domain" description="Disease resistance R13L4/SHOC-2-like LRR" evidence="11">
    <location>
        <begin position="515"/>
        <end position="826"/>
    </location>
</feature>
<keyword evidence="5" id="KW-0611">Plant defense</keyword>
<dbReference type="CDD" id="cd14798">
    <property type="entry name" value="RX-CC_like"/>
    <property type="match status" value="1"/>
</dbReference>
<feature type="domain" description="Disease resistance protein winged helix" evidence="10">
    <location>
        <begin position="466"/>
        <end position="511"/>
    </location>
</feature>
<keyword evidence="3" id="KW-0677">Repeat</keyword>
<keyword evidence="2" id="KW-0433">Leucine-rich repeat</keyword>
<evidence type="ECO:0000256" key="4">
    <source>
        <dbReference type="ARBA" id="ARBA00022741"/>
    </source>
</evidence>
<feature type="domain" description="Disease resistance N-terminal" evidence="9">
    <location>
        <begin position="41"/>
        <end position="120"/>
    </location>
</feature>
<evidence type="ECO:0000259" key="9">
    <source>
        <dbReference type="Pfam" id="PF18052"/>
    </source>
</evidence>
<dbReference type="InterPro" id="IPR055414">
    <property type="entry name" value="LRR_R13L4/SHOC2-like"/>
</dbReference>
<dbReference type="InterPro" id="IPR058922">
    <property type="entry name" value="WHD_DRP"/>
</dbReference>
<dbReference type="SUPFAM" id="SSF52058">
    <property type="entry name" value="L domain-like"/>
    <property type="match status" value="1"/>
</dbReference>
<dbReference type="Gene3D" id="3.40.50.300">
    <property type="entry name" value="P-loop containing nucleotide triphosphate hydrolases"/>
    <property type="match status" value="1"/>
</dbReference>
<evidence type="ECO:0000256" key="3">
    <source>
        <dbReference type="ARBA" id="ARBA00022737"/>
    </source>
</evidence>
<evidence type="ECO:0000313" key="12">
    <source>
        <dbReference type="EnsemblPlants" id="EMT03647"/>
    </source>
</evidence>
<dbReference type="Gene3D" id="3.80.10.10">
    <property type="entry name" value="Ribonuclease Inhibitor"/>
    <property type="match status" value="1"/>
</dbReference>
<evidence type="ECO:0000256" key="5">
    <source>
        <dbReference type="ARBA" id="ARBA00022821"/>
    </source>
</evidence>
<keyword evidence="4" id="KW-0547">Nucleotide-binding</keyword>
<dbReference type="InterPro" id="IPR041118">
    <property type="entry name" value="Rx_N"/>
</dbReference>
<dbReference type="Pfam" id="PF23559">
    <property type="entry name" value="WHD_DRP"/>
    <property type="match status" value="1"/>
</dbReference>
<feature type="domain" description="NB-ARC" evidence="8">
    <location>
        <begin position="211"/>
        <end position="377"/>
    </location>
</feature>
<organism evidence="12">
    <name type="scientific">Aegilops tauschii</name>
    <name type="common">Tausch's goatgrass</name>
    <name type="synonym">Aegilops squarrosa</name>
    <dbReference type="NCBI Taxonomy" id="37682"/>
    <lineage>
        <taxon>Eukaryota</taxon>
        <taxon>Viridiplantae</taxon>
        <taxon>Streptophyta</taxon>
        <taxon>Embryophyta</taxon>
        <taxon>Tracheophyta</taxon>
        <taxon>Spermatophyta</taxon>
        <taxon>Magnoliopsida</taxon>
        <taxon>Liliopsida</taxon>
        <taxon>Poales</taxon>
        <taxon>Poaceae</taxon>
        <taxon>BOP clade</taxon>
        <taxon>Pooideae</taxon>
        <taxon>Triticodae</taxon>
        <taxon>Triticeae</taxon>
        <taxon>Triticinae</taxon>
        <taxon>Aegilops</taxon>
    </lineage>
</organism>
<dbReference type="InterPro" id="IPR002182">
    <property type="entry name" value="NB-ARC"/>
</dbReference>
<proteinExistence type="inferred from homology"/>
<evidence type="ECO:0000256" key="2">
    <source>
        <dbReference type="ARBA" id="ARBA00022614"/>
    </source>
</evidence>
<dbReference type="InterPro" id="IPR027417">
    <property type="entry name" value="P-loop_NTPase"/>
</dbReference>
<dbReference type="Gene3D" id="1.10.8.430">
    <property type="entry name" value="Helical domain of apoptotic protease-activating factors"/>
    <property type="match status" value="1"/>
</dbReference>
<name>R7W5E0_AEGTA</name>
<dbReference type="PANTHER" id="PTHR36766">
    <property type="entry name" value="PLANT BROAD-SPECTRUM MILDEW RESISTANCE PROTEIN RPW8"/>
    <property type="match status" value="1"/>
</dbReference>
<dbReference type="InterPro" id="IPR038005">
    <property type="entry name" value="RX-like_CC"/>
</dbReference>
<dbReference type="GO" id="GO:0006952">
    <property type="term" value="P:defense response"/>
    <property type="evidence" value="ECO:0007669"/>
    <property type="project" value="UniProtKB-KW"/>
</dbReference>
<dbReference type="PRINTS" id="PR00364">
    <property type="entry name" value="DISEASERSIST"/>
</dbReference>
<evidence type="ECO:0000259" key="8">
    <source>
        <dbReference type="Pfam" id="PF00931"/>
    </source>
</evidence>
<dbReference type="Pfam" id="PF18052">
    <property type="entry name" value="Rx_N"/>
    <property type="match status" value="1"/>
</dbReference>
<accession>R7W5E0</accession>
<keyword evidence="6" id="KW-0067">ATP-binding</keyword>
<dbReference type="ExpressionAtlas" id="R7W5E0">
    <property type="expression patterns" value="baseline"/>
</dbReference>